<accession>A0A5B6VJF9</accession>
<proteinExistence type="predicted"/>
<protein>
    <submittedName>
        <fullName evidence="1">Uncharacterized protein</fullName>
    </submittedName>
</protein>
<name>A0A5B6VJF9_9ROSI</name>
<sequence>MNNYMKSVKKMACGIVEMMVHGLKIQPMTVLSKLLMVTLFSSHDQPFNDSSNVNGKGDVVGLCFSNLL</sequence>
<evidence type="ECO:0000313" key="2">
    <source>
        <dbReference type="Proteomes" id="UP000325315"/>
    </source>
</evidence>
<dbReference type="EMBL" id="SMMG02000006">
    <property type="protein sequence ID" value="KAA3469205.1"/>
    <property type="molecule type" value="Genomic_DNA"/>
</dbReference>
<organism evidence="1 2">
    <name type="scientific">Gossypium australe</name>
    <dbReference type="NCBI Taxonomy" id="47621"/>
    <lineage>
        <taxon>Eukaryota</taxon>
        <taxon>Viridiplantae</taxon>
        <taxon>Streptophyta</taxon>
        <taxon>Embryophyta</taxon>
        <taxon>Tracheophyta</taxon>
        <taxon>Spermatophyta</taxon>
        <taxon>Magnoliopsida</taxon>
        <taxon>eudicotyledons</taxon>
        <taxon>Gunneridae</taxon>
        <taxon>Pentapetalae</taxon>
        <taxon>rosids</taxon>
        <taxon>malvids</taxon>
        <taxon>Malvales</taxon>
        <taxon>Malvaceae</taxon>
        <taxon>Malvoideae</taxon>
        <taxon>Gossypium</taxon>
    </lineage>
</organism>
<comment type="caution">
    <text evidence="1">The sequence shown here is derived from an EMBL/GenBank/DDBJ whole genome shotgun (WGS) entry which is preliminary data.</text>
</comment>
<keyword evidence="2" id="KW-1185">Reference proteome</keyword>
<reference evidence="2" key="1">
    <citation type="journal article" date="2019" name="Plant Biotechnol. J.">
        <title>Genome sequencing of the Australian wild diploid species Gossypium australe highlights disease resistance and delayed gland morphogenesis.</title>
        <authorList>
            <person name="Cai Y."/>
            <person name="Cai X."/>
            <person name="Wang Q."/>
            <person name="Wang P."/>
            <person name="Zhang Y."/>
            <person name="Cai C."/>
            <person name="Xu Y."/>
            <person name="Wang K."/>
            <person name="Zhou Z."/>
            <person name="Wang C."/>
            <person name="Geng S."/>
            <person name="Li B."/>
            <person name="Dong Q."/>
            <person name="Hou Y."/>
            <person name="Wang H."/>
            <person name="Ai P."/>
            <person name="Liu Z."/>
            <person name="Yi F."/>
            <person name="Sun M."/>
            <person name="An G."/>
            <person name="Cheng J."/>
            <person name="Zhang Y."/>
            <person name="Shi Q."/>
            <person name="Xie Y."/>
            <person name="Shi X."/>
            <person name="Chang Y."/>
            <person name="Huang F."/>
            <person name="Chen Y."/>
            <person name="Hong S."/>
            <person name="Mi L."/>
            <person name="Sun Q."/>
            <person name="Zhang L."/>
            <person name="Zhou B."/>
            <person name="Peng R."/>
            <person name="Zhang X."/>
            <person name="Liu F."/>
        </authorList>
    </citation>
    <scope>NUCLEOTIDE SEQUENCE [LARGE SCALE GENOMIC DNA]</scope>
    <source>
        <strain evidence="2">cv. PA1801</strain>
    </source>
</reference>
<gene>
    <name evidence="1" type="ORF">EPI10_015014</name>
</gene>
<dbReference type="AlphaFoldDB" id="A0A5B6VJF9"/>
<evidence type="ECO:0000313" key="1">
    <source>
        <dbReference type="EMBL" id="KAA3469205.1"/>
    </source>
</evidence>
<dbReference type="Proteomes" id="UP000325315">
    <property type="component" value="Unassembled WGS sequence"/>
</dbReference>